<dbReference type="SUPFAM" id="SSF69304">
    <property type="entry name" value="Tricorn protease N-terminal domain"/>
    <property type="match status" value="1"/>
</dbReference>
<comment type="caution">
    <text evidence="1">The sequence shown here is derived from an EMBL/GenBank/DDBJ whole genome shotgun (WGS) entry which is preliminary data.</text>
</comment>
<dbReference type="RefSeq" id="WP_390297582.1">
    <property type="nucleotide sequence ID" value="NZ_JBHULI010000002.1"/>
</dbReference>
<dbReference type="Gene3D" id="2.120.10.30">
    <property type="entry name" value="TolB, C-terminal domain"/>
    <property type="match status" value="1"/>
</dbReference>
<dbReference type="Proteomes" id="UP001597460">
    <property type="component" value="Unassembled WGS sequence"/>
</dbReference>
<organism evidence="1 2">
    <name type="scientific">Gracilimonas halophila</name>
    <dbReference type="NCBI Taxonomy" id="1834464"/>
    <lineage>
        <taxon>Bacteria</taxon>
        <taxon>Pseudomonadati</taxon>
        <taxon>Balneolota</taxon>
        <taxon>Balneolia</taxon>
        <taxon>Balneolales</taxon>
        <taxon>Balneolaceae</taxon>
        <taxon>Gracilimonas</taxon>
    </lineage>
</organism>
<dbReference type="EMBL" id="JBHULI010000002">
    <property type="protein sequence ID" value="MFD2531127.1"/>
    <property type="molecule type" value="Genomic_DNA"/>
</dbReference>
<sequence>MDSDGSNPIRLIENEAPDYYPKYSSSAHAIAFSSNVQIWTMSENGGGLRQLTFGERGTMPDWSPDGQQIIYSGPKGAIWVMDKDGSNQIPLTFRPEGKIY</sequence>
<evidence type="ECO:0000313" key="1">
    <source>
        <dbReference type="EMBL" id="MFD2531127.1"/>
    </source>
</evidence>
<reference evidence="2" key="1">
    <citation type="journal article" date="2019" name="Int. J. Syst. Evol. Microbiol.">
        <title>The Global Catalogue of Microorganisms (GCM) 10K type strain sequencing project: providing services to taxonomists for standard genome sequencing and annotation.</title>
        <authorList>
            <consortium name="The Broad Institute Genomics Platform"/>
            <consortium name="The Broad Institute Genome Sequencing Center for Infectious Disease"/>
            <person name="Wu L."/>
            <person name="Ma J."/>
        </authorList>
    </citation>
    <scope>NUCLEOTIDE SEQUENCE [LARGE SCALE GENOMIC DNA]</scope>
    <source>
        <strain evidence="2">KCTC 52042</strain>
    </source>
</reference>
<evidence type="ECO:0000313" key="2">
    <source>
        <dbReference type="Proteomes" id="UP001597460"/>
    </source>
</evidence>
<dbReference type="Pfam" id="PF07676">
    <property type="entry name" value="PD40"/>
    <property type="match status" value="1"/>
</dbReference>
<dbReference type="InterPro" id="IPR011042">
    <property type="entry name" value="6-blade_b-propeller_TolB-like"/>
</dbReference>
<protein>
    <submittedName>
        <fullName evidence="1">TolB family protein</fullName>
    </submittedName>
</protein>
<keyword evidence="2" id="KW-1185">Reference proteome</keyword>
<gene>
    <name evidence="1" type="ORF">ACFSVN_01560</name>
</gene>
<name>A0ABW5JGH5_9BACT</name>
<accession>A0ABW5JGH5</accession>
<dbReference type="InterPro" id="IPR011659">
    <property type="entry name" value="WD40"/>
</dbReference>
<proteinExistence type="predicted"/>